<gene>
    <name evidence="1" type="ORF">N3K66_005044</name>
</gene>
<organism evidence="1 2">
    <name type="scientific">Trichothecium roseum</name>
    <dbReference type="NCBI Taxonomy" id="47278"/>
    <lineage>
        <taxon>Eukaryota</taxon>
        <taxon>Fungi</taxon>
        <taxon>Dikarya</taxon>
        <taxon>Ascomycota</taxon>
        <taxon>Pezizomycotina</taxon>
        <taxon>Sordariomycetes</taxon>
        <taxon>Hypocreomycetidae</taxon>
        <taxon>Hypocreales</taxon>
        <taxon>Hypocreales incertae sedis</taxon>
        <taxon>Trichothecium</taxon>
    </lineage>
</organism>
<proteinExistence type="predicted"/>
<protein>
    <submittedName>
        <fullName evidence="1">Uncharacterized protein</fullName>
    </submittedName>
</protein>
<evidence type="ECO:0000313" key="1">
    <source>
        <dbReference type="EMBL" id="KAI9900782.1"/>
    </source>
</evidence>
<sequence>MTQITTRPNQATLPVPSPTRSYWHAEPSGRLLGHRTTAELPAEADVVVVGAGVTGAFAARELVREGRGGRGVVCLEAREVCWGATGRNGGRCEPMVFLSKPDIARFEVATHDFLSDLVRDQGIACDWRPTEGVYALRTDEDVDLARRRIAQLKGSHPDLADLVTLVEGGEALRRLEVDHGRRSSRAVRGAVVQRRAASCWPYKLVCGVFEALLDTGRLNLQTGTAVQHVERREGCWVVHTAGRGQVVARDVVLATNAYTSYLLPGMTGLVTPVRGHVAAVAAPAGSAPLRHSHVWLSEEPGDAAESDDYLIQRADGDIVVGGERNCTPGGDWGVSDDGATDPRVARRVRRALRGNVVLFPDGDEPEELDAKMEWTGIMGFSADSSPWVGRVPACLSGGGGEQGKEKEKEGEEQEGGGLWLCAGYTGHGMPVAARCGVAIGQRVLGLERRGDVGAALVDVPAEWEITEERIRREQGKETAGRAAPGTFTEELRALVEGHDKALLGL</sequence>
<evidence type="ECO:0000313" key="2">
    <source>
        <dbReference type="Proteomes" id="UP001163324"/>
    </source>
</evidence>
<keyword evidence="2" id="KW-1185">Reference proteome</keyword>
<name>A0ACC0V3A6_9HYPO</name>
<dbReference type="EMBL" id="CM047943">
    <property type="protein sequence ID" value="KAI9900782.1"/>
    <property type="molecule type" value="Genomic_DNA"/>
</dbReference>
<comment type="caution">
    <text evidence="1">The sequence shown here is derived from an EMBL/GenBank/DDBJ whole genome shotgun (WGS) entry which is preliminary data.</text>
</comment>
<dbReference type="Proteomes" id="UP001163324">
    <property type="component" value="Chromosome 4"/>
</dbReference>
<accession>A0ACC0V3A6</accession>
<reference evidence="1" key="1">
    <citation type="submission" date="2022-10" db="EMBL/GenBank/DDBJ databases">
        <title>Complete Genome of Trichothecium roseum strain YXFP-22015, a Plant Pathogen Isolated from Citrus.</title>
        <authorList>
            <person name="Wang Y."/>
            <person name="Zhu L."/>
        </authorList>
    </citation>
    <scope>NUCLEOTIDE SEQUENCE</scope>
    <source>
        <strain evidence="1">YXFP-22015</strain>
    </source>
</reference>